<evidence type="ECO:0000313" key="4">
    <source>
        <dbReference type="EMBL" id="GAW98230.1"/>
    </source>
</evidence>
<keyword evidence="5" id="KW-1185">Reference proteome</keyword>
<comment type="caution">
    <text evidence="4">The sequence shown here is derived from an EMBL/GenBank/DDBJ whole genome shotgun (WGS) entry which is preliminary data.</text>
</comment>
<dbReference type="InterPro" id="IPR013783">
    <property type="entry name" value="Ig-like_fold"/>
</dbReference>
<dbReference type="RefSeq" id="WP_089108065.1">
    <property type="nucleotide sequence ID" value="NZ_BCMF01000001.1"/>
</dbReference>
<gene>
    <name evidence="4" type="ORF">IWT30_00174</name>
</gene>
<name>A0A1Z5I9K5_9LACO</name>
<feature type="domain" description="SpaA-like prealbumin fold" evidence="3">
    <location>
        <begin position="144"/>
        <end position="238"/>
    </location>
</feature>
<proteinExistence type="predicted"/>
<evidence type="ECO:0000313" key="5">
    <source>
        <dbReference type="Proteomes" id="UP000198374"/>
    </source>
</evidence>
<reference evidence="4 5" key="1">
    <citation type="submission" date="2015-11" db="EMBL/GenBank/DDBJ databases">
        <title>Draft genome sequences of new species of the genus Lactobacillus isolated from orchardgrass silage.</title>
        <authorList>
            <person name="Tohno M."/>
            <person name="Tanizawa Y."/>
            <person name="Arita M."/>
        </authorList>
    </citation>
    <scope>NUCLEOTIDE SEQUENCE [LARGE SCALE GENOMIC DNA]</scope>
    <source>
        <strain evidence="4 5">IWT30</strain>
    </source>
</reference>
<dbReference type="Pfam" id="PF17802">
    <property type="entry name" value="SpaA"/>
    <property type="match status" value="1"/>
</dbReference>
<dbReference type="OrthoDB" id="2326665at2"/>
<evidence type="ECO:0000259" key="3">
    <source>
        <dbReference type="Pfam" id="PF17802"/>
    </source>
</evidence>
<protein>
    <recommendedName>
        <fullName evidence="3">SpaA-like prealbumin fold domain-containing protein</fullName>
    </recommendedName>
</protein>
<sequence length="348" mass="38232">MSEPKTGVAAVLVSVQLPETSRVSNQSVTMNVYGVDKRVYRGRDWQQLQKNVAGKPPLAINQFVRQKKLKAMTVVSGQSTIQFRGQPSQAYLLVQKTKLTPFVAQGWVQPLMLRANDQMETIEAKGTTVVEQPYFYKYGTGNDGTKRPLAGAQFVLTQVVAGQRLYLTESGDWSGVQTATVQRFSSDKAGCVRYDGPTLSPGDYEFQEVEAPTGYAIDQAAQHVSVHVPASGQIQVQATALEPLVVDRVPAISASQEALRVYNHQLPTTDTSATEDQRVNGGTNKGQVTVSQKQHDQKARSAKRNTPFWLPQTNEERTSLAVAGGLIILVAAGLLRHYKHTYTSKKER</sequence>
<keyword evidence="2" id="KW-0812">Transmembrane</keyword>
<keyword evidence="2" id="KW-0472">Membrane</keyword>
<dbReference type="EMBL" id="BCMF01000001">
    <property type="protein sequence ID" value="GAW98230.1"/>
    <property type="molecule type" value="Genomic_DNA"/>
</dbReference>
<feature type="transmembrane region" description="Helical" evidence="2">
    <location>
        <begin position="320"/>
        <end position="338"/>
    </location>
</feature>
<dbReference type="InterPro" id="IPR041033">
    <property type="entry name" value="SpaA_PFL_dom_1"/>
</dbReference>
<keyword evidence="2" id="KW-1133">Transmembrane helix</keyword>
<feature type="region of interest" description="Disordered" evidence="1">
    <location>
        <begin position="267"/>
        <end position="311"/>
    </location>
</feature>
<dbReference type="Proteomes" id="UP000198374">
    <property type="component" value="Unassembled WGS sequence"/>
</dbReference>
<dbReference type="NCBIfam" id="TIGR01167">
    <property type="entry name" value="LPXTG_anchor"/>
    <property type="match status" value="1"/>
</dbReference>
<feature type="compositionally biased region" description="Polar residues" evidence="1">
    <location>
        <begin position="267"/>
        <end position="292"/>
    </location>
</feature>
<dbReference type="Gene3D" id="2.60.40.10">
    <property type="entry name" value="Immunoglobulins"/>
    <property type="match status" value="1"/>
</dbReference>
<evidence type="ECO:0000256" key="2">
    <source>
        <dbReference type="SAM" id="Phobius"/>
    </source>
</evidence>
<evidence type="ECO:0000256" key="1">
    <source>
        <dbReference type="SAM" id="MobiDB-lite"/>
    </source>
</evidence>
<accession>A0A1Z5I9K5</accession>
<organism evidence="4 5">
    <name type="scientific">Secundilactobacillus mixtipabuli</name>
    <dbReference type="NCBI Taxonomy" id="1435342"/>
    <lineage>
        <taxon>Bacteria</taxon>
        <taxon>Bacillati</taxon>
        <taxon>Bacillota</taxon>
        <taxon>Bacilli</taxon>
        <taxon>Lactobacillales</taxon>
        <taxon>Lactobacillaceae</taxon>
        <taxon>Secundilactobacillus</taxon>
    </lineage>
</organism>
<dbReference type="AlphaFoldDB" id="A0A1Z5I9K5"/>